<evidence type="ECO:0000256" key="7">
    <source>
        <dbReference type="ARBA" id="ARBA00022917"/>
    </source>
</evidence>
<feature type="binding site" evidence="9">
    <location>
        <position position="239"/>
    </location>
    <ligand>
        <name>Zn(2+)</name>
        <dbReference type="ChEBI" id="CHEBI:29105"/>
    </ligand>
</feature>
<dbReference type="Proteomes" id="UP000178597">
    <property type="component" value="Unassembled WGS sequence"/>
</dbReference>
<keyword evidence="3 9" id="KW-0479">Metal-binding</keyword>
<dbReference type="InterPro" id="IPR024909">
    <property type="entry name" value="Cys-tRNA/MSH_ligase"/>
</dbReference>
<evidence type="ECO:0000256" key="1">
    <source>
        <dbReference type="ARBA" id="ARBA00011245"/>
    </source>
</evidence>
<dbReference type="AlphaFoldDB" id="A0A1F7H959"/>
<dbReference type="PANTHER" id="PTHR10890">
    <property type="entry name" value="CYSTEINYL-TRNA SYNTHETASE"/>
    <property type="match status" value="1"/>
</dbReference>
<keyword evidence="8 9" id="KW-0030">Aminoacyl-tRNA synthetase</keyword>
<evidence type="ECO:0000256" key="9">
    <source>
        <dbReference type="HAMAP-Rule" id="MF_00041"/>
    </source>
</evidence>
<protein>
    <recommendedName>
        <fullName evidence="9">Cysteine--tRNA ligase</fullName>
        <ecNumber evidence="9">6.1.1.16</ecNumber>
    </recommendedName>
    <alternativeName>
        <fullName evidence="9">Cysteinyl-tRNA synthetase</fullName>
        <shortName evidence="9">CysRS</shortName>
    </alternativeName>
</protein>
<comment type="similarity">
    <text evidence="9">Belongs to the class-I aminoacyl-tRNA synthetase family.</text>
</comment>
<evidence type="ECO:0000256" key="4">
    <source>
        <dbReference type="ARBA" id="ARBA00022741"/>
    </source>
</evidence>
<dbReference type="GO" id="GO:0005829">
    <property type="term" value="C:cytosol"/>
    <property type="evidence" value="ECO:0007669"/>
    <property type="project" value="TreeGrafter"/>
</dbReference>
<dbReference type="GO" id="GO:0005524">
    <property type="term" value="F:ATP binding"/>
    <property type="evidence" value="ECO:0007669"/>
    <property type="project" value="UniProtKB-UniRule"/>
</dbReference>
<dbReference type="Gene3D" id="3.40.50.620">
    <property type="entry name" value="HUPs"/>
    <property type="match status" value="1"/>
</dbReference>
<dbReference type="HAMAP" id="MF_00041">
    <property type="entry name" value="Cys_tRNA_synth"/>
    <property type="match status" value="1"/>
</dbReference>
<accession>A0A1F7H959</accession>
<feature type="binding site" evidence="9">
    <location>
        <position position="275"/>
    </location>
    <ligand>
        <name>ATP</name>
        <dbReference type="ChEBI" id="CHEBI:30616"/>
    </ligand>
</feature>
<keyword evidence="5 9" id="KW-0862">Zinc</keyword>
<dbReference type="EMBL" id="MFZP01000025">
    <property type="protein sequence ID" value="OGK27573.1"/>
    <property type="molecule type" value="Genomic_DNA"/>
</dbReference>
<dbReference type="InterPro" id="IPR015803">
    <property type="entry name" value="Cys-tRNA-ligase"/>
</dbReference>
<dbReference type="Pfam" id="PF01406">
    <property type="entry name" value="tRNA-synt_1e"/>
    <property type="match status" value="1"/>
</dbReference>
<dbReference type="GO" id="GO:0006423">
    <property type="term" value="P:cysteinyl-tRNA aminoacylation"/>
    <property type="evidence" value="ECO:0007669"/>
    <property type="project" value="UniProtKB-UniRule"/>
</dbReference>
<dbReference type="InterPro" id="IPR032678">
    <property type="entry name" value="tRNA-synt_1_cat_dom"/>
</dbReference>
<reference evidence="11 12" key="1">
    <citation type="journal article" date="2016" name="Nat. Commun.">
        <title>Thousands of microbial genomes shed light on interconnected biogeochemical processes in an aquifer system.</title>
        <authorList>
            <person name="Anantharaman K."/>
            <person name="Brown C.T."/>
            <person name="Hug L.A."/>
            <person name="Sharon I."/>
            <person name="Castelle C.J."/>
            <person name="Probst A.J."/>
            <person name="Thomas B.C."/>
            <person name="Singh A."/>
            <person name="Wilkins M.J."/>
            <person name="Karaoz U."/>
            <person name="Brodie E.L."/>
            <person name="Williams K.H."/>
            <person name="Hubbard S.S."/>
            <person name="Banfield J.F."/>
        </authorList>
    </citation>
    <scope>NUCLEOTIDE SEQUENCE [LARGE SCALE GENOMIC DNA]</scope>
</reference>
<evidence type="ECO:0000259" key="10">
    <source>
        <dbReference type="Pfam" id="PF01406"/>
    </source>
</evidence>
<dbReference type="CDD" id="cd00672">
    <property type="entry name" value="CysRS_core"/>
    <property type="match status" value="1"/>
</dbReference>
<comment type="subcellular location">
    <subcellularLocation>
        <location evidence="9">Cytoplasm</location>
    </subcellularLocation>
</comment>
<sequence>MLQLRIFNTHSRKIENFAPLHPNKIKMYVCGVTPYDTSHLGHAFVFIFFDVVKRFFTHIGYKVTYVQNVTNIDDPLIERAKELHTTWEKLADKWIRYLLHDFKFLNIAMPDFFIYATDELEMMKKIITTLIEKKHAYIQEGNIYFSVDTFSHYGELSKLSRKEMLVLSAERGNDIKDPNKKNPLDFLLWKKSKKGEPSWSSPWNNGRPGWHIECTAMSMKYLGKQIDIHGGGNDLIFPHHESETAQAESYSGVSPFVKTWMHCGMVSCGGEKMSKSLGNLVYVQDLAKDHSPNTIRHYLLRHHYRKDWNHSEKGLQDSAQKMHSIEIAVRGIHTASELHTHSIDLFSDDFDIPSVLEEMYRTKDVVEKKLLFDVLGFC</sequence>
<feature type="short sequence motif" description="'HIGH' region" evidence="9">
    <location>
        <begin position="32"/>
        <end position="42"/>
    </location>
</feature>
<dbReference type="NCBIfam" id="TIGR00435">
    <property type="entry name" value="cysS"/>
    <property type="match status" value="1"/>
</dbReference>
<dbReference type="SUPFAM" id="SSF52374">
    <property type="entry name" value="Nucleotidylyl transferase"/>
    <property type="match status" value="1"/>
</dbReference>
<comment type="cofactor">
    <cofactor evidence="9">
        <name>Zn(2+)</name>
        <dbReference type="ChEBI" id="CHEBI:29105"/>
    </cofactor>
    <text evidence="9">Binds 1 zinc ion per subunit.</text>
</comment>
<feature type="domain" description="tRNA synthetases class I catalytic" evidence="10">
    <location>
        <begin position="17"/>
        <end position="318"/>
    </location>
</feature>
<evidence type="ECO:0000256" key="6">
    <source>
        <dbReference type="ARBA" id="ARBA00022840"/>
    </source>
</evidence>
<feature type="binding site" evidence="9">
    <location>
        <position position="30"/>
    </location>
    <ligand>
        <name>Zn(2+)</name>
        <dbReference type="ChEBI" id="CHEBI:29105"/>
    </ligand>
</feature>
<dbReference type="GO" id="GO:0004817">
    <property type="term" value="F:cysteine-tRNA ligase activity"/>
    <property type="evidence" value="ECO:0007669"/>
    <property type="project" value="UniProtKB-UniRule"/>
</dbReference>
<dbReference type="GO" id="GO:0008270">
    <property type="term" value="F:zinc ion binding"/>
    <property type="evidence" value="ECO:0007669"/>
    <property type="project" value="UniProtKB-UniRule"/>
</dbReference>
<name>A0A1F7H959_9BACT</name>
<comment type="subunit">
    <text evidence="1 9">Monomer.</text>
</comment>
<organism evidence="11 12">
    <name type="scientific">Candidatus Roizmanbacteria bacterium RIFCSPHIGHO2_02_FULL_39_9</name>
    <dbReference type="NCBI Taxonomy" id="1802040"/>
    <lineage>
        <taxon>Bacteria</taxon>
        <taxon>Candidatus Roizmaniibacteriota</taxon>
    </lineage>
</organism>
<evidence type="ECO:0000256" key="5">
    <source>
        <dbReference type="ARBA" id="ARBA00022833"/>
    </source>
</evidence>
<feature type="binding site" evidence="9">
    <location>
        <position position="214"/>
    </location>
    <ligand>
        <name>Zn(2+)</name>
        <dbReference type="ChEBI" id="CHEBI:29105"/>
    </ligand>
</feature>
<dbReference type="InterPro" id="IPR014729">
    <property type="entry name" value="Rossmann-like_a/b/a_fold"/>
</dbReference>
<evidence type="ECO:0000256" key="8">
    <source>
        <dbReference type="ARBA" id="ARBA00023146"/>
    </source>
</evidence>
<evidence type="ECO:0000313" key="11">
    <source>
        <dbReference type="EMBL" id="OGK27573.1"/>
    </source>
</evidence>
<dbReference type="PANTHER" id="PTHR10890:SF3">
    <property type="entry name" value="CYSTEINE--TRNA LIGASE, CYTOPLASMIC"/>
    <property type="match status" value="1"/>
</dbReference>
<keyword evidence="4 9" id="KW-0547">Nucleotide-binding</keyword>
<keyword evidence="9" id="KW-0963">Cytoplasm</keyword>
<dbReference type="PRINTS" id="PR00983">
    <property type="entry name" value="TRNASYNTHCYS"/>
</dbReference>
<keyword evidence="7 9" id="KW-0648">Protein biosynthesis</keyword>
<feature type="short sequence motif" description="'KMSKS' region" evidence="9">
    <location>
        <begin position="272"/>
        <end position="276"/>
    </location>
</feature>
<evidence type="ECO:0000256" key="2">
    <source>
        <dbReference type="ARBA" id="ARBA00022598"/>
    </source>
</evidence>
<keyword evidence="6 9" id="KW-0067">ATP-binding</keyword>
<evidence type="ECO:0000313" key="12">
    <source>
        <dbReference type="Proteomes" id="UP000178597"/>
    </source>
</evidence>
<feature type="binding site" evidence="9">
    <location>
        <position position="243"/>
    </location>
    <ligand>
        <name>Zn(2+)</name>
        <dbReference type="ChEBI" id="CHEBI:29105"/>
    </ligand>
</feature>
<dbReference type="STRING" id="1802040.A3C28_06100"/>
<comment type="catalytic activity">
    <reaction evidence="9">
        <text>tRNA(Cys) + L-cysteine + ATP = L-cysteinyl-tRNA(Cys) + AMP + diphosphate</text>
        <dbReference type="Rhea" id="RHEA:17773"/>
        <dbReference type="Rhea" id="RHEA-COMP:9661"/>
        <dbReference type="Rhea" id="RHEA-COMP:9679"/>
        <dbReference type="ChEBI" id="CHEBI:30616"/>
        <dbReference type="ChEBI" id="CHEBI:33019"/>
        <dbReference type="ChEBI" id="CHEBI:35235"/>
        <dbReference type="ChEBI" id="CHEBI:78442"/>
        <dbReference type="ChEBI" id="CHEBI:78517"/>
        <dbReference type="ChEBI" id="CHEBI:456215"/>
        <dbReference type="EC" id="6.1.1.16"/>
    </reaction>
</comment>
<gene>
    <name evidence="9" type="primary">cysS</name>
    <name evidence="11" type="ORF">A3C28_06100</name>
</gene>
<dbReference type="EC" id="6.1.1.16" evidence="9"/>
<evidence type="ECO:0000256" key="3">
    <source>
        <dbReference type="ARBA" id="ARBA00022723"/>
    </source>
</evidence>
<proteinExistence type="inferred from homology"/>
<comment type="caution">
    <text evidence="11">The sequence shown here is derived from an EMBL/GenBank/DDBJ whole genome shotgun (WGS) entry which is preliminary data.</text>
</comment>
<keyword evidence="2 9" id="KW-0436">Ligase</keyword>